<dbReference type="GO" id="GO:0004888">
    <property type="term" value="F:transmembrane signaling receptor activity"/>
    <property type="evidence" value="ECO:0007669"/>
    <property type="project" value="TreeGrafter"/>
</dbReference>
<evidence type="ECO:0000313" key="9">
    <source>
        <dbReference type="Proteomes" id="UP001059041"/>
    </source>
</evidence>
<keyword evidence="9" id="KW-1185">Reference proteome</keyword>
<dbReference type="InterPro" id="IPR050671">
    <property type="entry name" value="CD300_family_receptors"/>
</dbReference>
<dbReference type="InterPro" id="IPR036179">
    <property type="entry name" value="Ig-like_dom_sf"/>
</dbReference>
<feature type="transmembrane region" description="Helical" evidence="5">
    <location>
        <begin position="173"/>
        <end position="194"/>
    </location>
</feature>
<dbReference type="GO" id="GO:0005886">
    <property type="term" value="C:plasma membrane"/>
    <property type="evidence" value="ECO:0007669"/>
    <property type="project" value="TreeGrafter"/>
</dbReference>
<feature type="chain" id="PRO_5040817526" evidence="6">
    <location>
        <begin position="21"/>
        <end position="314"/>
    </location>
</feature>
<evidence type="ECO:0000256" key="6">
    <source>
        <dbReference type="SAM" id="SignalP"/>
    </source>
</evidence>
<dbReference type="SUPFAM" id="SSF48726">
    <property type="entry name" value="Immunoglobulin"/>
    <property type="match status" value="1"/>
</dbReference>
<comment type="caution">
    <text evidence="8">The sequence shown here is derived from an EMBL/GenBank/DDBJ whole genome shotgun (WGS) entry which is preliminary data.</text>
</comment>
<feature type="domain" description="Immunoglobulin" evidence="7">
    <location>
        <begin position="25"/>
        <end position="119"/>
    </location>
</feature>
<dbReference type="InterPro" id="IPR013783">
    <property type="entry name" value="Ig-like_fold"/>
</dbReference>
<proteinExistence type="predicted"/>
<dbReference type="InterPro" id="IPR013106">
    <property type="entry name" value="Ig_V-set"/>
</dbReference>
<keyword evidence="5" id="KW-1133">Transmembrane helix</keyword>
<dbReference type="SMART" id="SM00409">
    <property type="entry name" value="IG"/>
    <property type="match status" value="1"/>
</dbReference>
<dbReference type="InterPro" id="IPR003599">
    <property type="entry name" value="Ig_sub"/>
</dbReference>
<keyword evidence="2 5" id="KW-0812">Transmembrane</keyword>
<reference evidence="8" key="1">
    <citation type="submission" date="2021-02" db="EMBL/GenBank/DDBJ databases">
        <title>Comparative genomics reveals that relaxation of natural selection precedes convergent phenotypic evolution of cavefish.</title>
        <authorList>
            <person name="Peng Z."/>
        </authorList>
    </citation>
    <scope>NUCLEOTIDE SEQUENCE</scope>
    <source>
        <tissue evidence="8">Muscle</tissue>
    </source>
</reference>
<dbReference type="Gene3D" id="2.60.40.10">
    <property type="entry name" value="Immunoglobulins"/>
    <property type="match status" value="1"/>
</dbReference>
<dbReference type="CDD" id="cd05716">
    <property type="entry name" value="IgV_pIgR_like"/>
    <property type="match status" value="1"/>
</dbReference>
<evidence type="ECO:0000256" key="1">
    <source>
        <dbReference type="ARBA" id="ARBA00004370"/>
    </source>
</evidence>
<evidence type="ECO:0000256" key="2">
    <source>
        <dbReference type="ARBA" id="ARBA00022692"/>
    </source>
</evidence>
<organism evidence="8 9">
    <name type="scientific">Triplophysa rosa</name>
    <name type="common">Cave loach</name>
    <dbReference type="NCBI Taxonomy" id="992332"/>
    <lineage>
        <taxon>Eukaryota</taxon>
        <taxon>Metazoa</taxon>
        <taxon>Chordata</taxon>
        <taxon>Craniata</taxon>
        <taxon>Vertebrata</taxon>
        <taxon>Euteleostomi</taxon>
        <taxon>Actinopterygii</taxon>
        <taxon>Neopterygii</taxon>
        <taxon>Teleostei</taxon>
        <taxon>Ostariophysi</taxon>
        <taxon>Cypriniformes</taxon>
        <taxon>Nemacheilidae</taxon>
        <taxon>Triplophysa</taxon>
    </lineage>
</organism>
<dbReference type="AlphaFoldDB" id="A0A9W8C8A0"/>
<protein>
    <submittedName>
        <fullName evidence="8">CMRF35-like molecule 1</fullName>
    </submittedName>
</protein>
<evidence type="ECO:0000313" key="8">
    <source>
        <dbReference type="EMBL" id="KAI7810372.1"/>
    </source>
</evidence>
<comment type="subcellular location">
    <subcellularLocation>
        <location evidence="1">Membrane</location>
    </subcellularLocation>
</comment>
<dbReference type="PANTHER" id="PTHR11860">
    <property type="entry name" value="POLYMERIC-IMMUNOGLOBULIN RECEPTOR"/>
    <property type="match status" value="1"/>
</dbReference>
<feature type="signal peptide" evidence="6">
    <location>
        <begin position="1"/>
        <end position="20"/>
    </location>
</feature>
<evidence type="ECO:0000256" key="5">
    <source>
        <dbReference type="SAM" id="Phobius"/>
    </source>
</evidence>
<keyword evidence="6" id="KW-0732">Signal</keyword>
<dbReference type="Proteomes" id="UP001059041">
    <property type="component" value="Linkage Group LG4"/>
</dbReference>
<dbReference type="Pfam" id="PF07686">
    <property type="entry name" value="V-set"/>
    <property type="match status" value="1"/>
</dbReference>
<dbReference type="EMBL" id="JAFHDT010000004">
    <property type="protein sequence ID" value="KAI7810372.1"/>
    <property type="molecule type" value="Genomic_DNA"/>
</dbReference>
<gene>
    <name evidence="8" type="ORF">IRJ41_000456</name>
</gene>
<evidence type="ECO:0000256" key="3">
    <source>
        <dbReference type="ARBA" id="ARBA00023136"/>
    </source>
</evidence>
<name>A0A9W8C8A0_TRIRA</name>
<evidence type="ECO:0000259" key="7">
    <source>
        <dbReference type="SMART" id="SM00409"/>
    </source>
</evidence>
<sequence length="314" mass="34706">MKFFCAVCSWMCLSGFGISATDWADIYVKGREGEQVTVTCIHDWASTNRKYFCRGQCKDRDVLVSSDRSSNGRFSLKDFGNGKFTVTITDLKKTDSGIYWCGVDRVGADTYGKVNLRVSKAADTHTTLRTPRTSTSTSFTPAPDDITNSVSLKGPVLPHTPEDQTFFDKAGHLMYTAVGLTVMLVILGVILYVYKKKKRKSHSSSGRTAADDERRTTITTEAAAIYEEIAETQQRTDPHTHTTVYSAVNHHSAAKQIQDSSLCSDLSIQPSCRDQTVKSNTDTVTYAAINTNKNGVPQAFRSEDTETYDTVFCS</sequence>
<evidence type="ECO:0000256" key="4">
    <source>
        <dbReference type="SAM" id="MobiDB-lite"/>
    </source>
</evidence>
<dbReference type="PANTHER" id="PTHR11860:SF118">
    <property type="entry name" value="CMRF35-LIKE MOLECULE 3-RELATED"/>
    <property type="match status" value="1"/>
</dbReference>
<feature type="region of interest" description="Disordered" evidence="4">
    <location>
        <begin position="125"/>
        <end position="145"/>
    </location>
</feature>
<keyword evidence="3 5" id="KW-0472">Membrane</keyword>
<accession>A0A9W8C8A0</accession>